<dbReference type="Pfam" id="PF07538">
    <property type="entry name" value="ChW"/>
    <property type="match status" value="5"/>
</dbReference>
<dbReference type="EMBL" id="QSHK01000008">
    <property type="protein sequence ID" value="RHC05658.1"/>
    <property type="molecule type" value="Genomic_DNA"/>
</dbReference>
<accession>A0A413YIW1</accession>
<gene>
    <name evidence="1" type="ORF">DW860_11725</name>
</gene>
<dbReference type="Proteomes" id="UP000284742">
    <property type="component" value="Unassembled WGS sequence"/>
</dbReference>
<dbReference type="RefSeq" id="WP_118359155.1">
    <property type="nucleotide sequence ID" value="NZ_QSHK01000008.1"/>
</dbReference>
<organism evidence="1 2">
    <name type="scientific">Dorea formicigenerans</name>
    <dbReference type="NCBI Taxonomy" id="39486"/>
    <lineage>
        <taxon>Bacteria</taxon>
        <taxon>Bacillati</taxon>
        <taxon>Bacillota</taxon>
        <taxon>Clostridia</taxon>
        <taxon>Lachnospirales</taxon>
        <taxon>Lachnospiraceae</taxon>
        <taxon>Dorea</taxon>
    </lineage>
</organism>
<reference evidence="1 2" key="1">
    <citation type="submission" date="2018-08" db="EMBL/GenBank/DDBJ databases">
        <title>A genome reference for cultivated species of the human gut microbiota.</title>
        <authorList>
            <person name="Zou Y."/>
            <person name="Xue W."/>
            <person name="Luo G."/>
        </authorList>
    </citation>
    <scope>NUCLEOTIDE SEQUENCE [LARGE SCALE GENOMIC DNA]</scope>
    <source>
        <strain evidence="1 2">AM37-5</strain>
    </source>
</reference>
<comment type="caution">
    <text evidence="1">The sequence shown here is derived from an EMBL/GenBank/DDBJ whole genome shotgun (WGS) entry which is preliminary data.</text>
</comment>
<evidence type="ECO:0000313" key="2">
    <source>
        <dbReference type="Proteomes" id="UP000284742"/>
    </source>
</evidence>
<name>A0A413YIW1_9FIRM</name>
<dbReference type="SMART" id="SM00728">
    <property type="entry name" value="ChW"/>
    <property type="match status" value="5"/>
</dbReference>
<protein>
    <recommendedName>
        <fullName evidence="3">Clostridial hydrophobic W</fullName>
    </recommendedName>
</protein>
<proteinExistence type="predicted"/>
<evidence type="ECO:0000313" key="1">
    <source>
        <dbReference type="EMBL" id="RHC05658.1"/>
    </source>
</evidence>
<dbReference type="InterPro" id="IPR006637">
    <property type="entry name" value="ChW"/>
</dbReference>
<sequence>MNITVKSLNDSDSDLSVKYNAHVADIGWQGKTNDVSTWKKDGENAGTVGKSKQLEALQIQLTGTDAEKYDVYYRVHAADFGWLSWAKNGAIAGTAGYGKRLEAVQIIVVERDSEAPGTLEGITSVNKQAYVHKTHAWDKGTVTKEAASYTEDGEKTYVCKECGAKKVEKFSKAYPVDVAYTMQVQDYGWLAAVKNGAIGGTIGKAKRMETMSISIQNIIDKDSDLGISYNAHVQDIGWQGKTNDVSTWKKDGENAGTVGMSKRLEALQIQLTGTDAEKYDVYYRVHAEDYGWLNWAKNGEISGTAGCGKRLEALQIIVVEKGAKINTSLGGIKSVVNQSYVIK</sequence>
<evidence type="ECO:0008006" key="3">
    <source>
        <dbReference type="Google" id="ProtNLM"/>
    </source>
</evidence>
<dbReference type="AlphaFoldDB" id="A0A413YIW1"/>